<name>A0ABP0FHI2_CLALP</name>
<comment type="caution">
    <text evidence="1">The sequence shown here is derived from an EMBL/GenBank/DDBJ whole genome shotgun (WGS) entry which is preliminary data.</text>
</comment>
<sequence length="333" mass="36786">MDHVANDGHSTDEQTIPKRSFETFESLQNLNFPRTICKMSLNTVSLKAFQSSSKIIPLLTSSSANSLQKVSTTLKNAFLRSEGFVANSMKPTAPTKILIPKQTVKSHATAASAPTVQASSSSCHPCTVNDREEMIDFMCRLFVTREPLMRSVGGTPTNSRMYVQYCVDEALVHNASFLSRDDDTGKICGVRLNAIGPASGHDLDSNFGPEMNIVPKFLHYMEKDIPKLLGTDRFMRHVAICVEPSVAQCGIATDLMKKSVKLAKTEGLRNLTAMCSWKLPFQLATKMGFENVREVAYADYAERQRKSGEVYEPFEKLAVSEGAARMMVKNLPA</sequence>
<dbReference type="Gene3D" id="3.40.630.30">
    <property type="match status" value="1"/>
</dbReference>
<dbReference type="PANTHER" id="PTHR20905:SF1">
    <property type="entry name" value="AT07410P-RELATED"/>
    <property type="match status" value="1"/>
</dbReference>
<dbReference type="InterPro" id="IPR016181">
    <property type="entry name" value="Acyl_CoA_acyltransferase"/>
</dbReference>
<evidence type="ECO:0000313" key="1">
    <source>
        <dbReference type="EMBL" id="CAK8677792.1"/>
    </source>
</evidence>
<proteinExistence type="predicted"/>
<reference evidence="1 2" key="1">
    <citation type="submission" date="2024-02" db="EMBL/GenBank/DDBJ databases">
        <authorList>
            <person name="Daric V."/>
            <person name="Darras S."/>
        </authorList>
    </citation>
    <scope>NUCLEOTIDE SEQUENCE [LARGE SCALE GENOMIC DNA]</scope>
</reference>
<dbReference type="PANTHER" id="PTHR20905">
    <property type="entry name" value="N-ACETYLTRANSFERASE-RELATED"/>
    <property type="match status" value="1"/>
</dbReference>
<evidence type="ECO:0008006" key="3">
    <source>
        <dbReference type="Google" id="ProtNLM"/>
    </source>
</evidence>
<protein>
    <recommendedName>
        <fullName evidence="3">N-acetyltransferase domain-containing protein</fullName>
    </recommendedName>
</protein>
<gene>
    <name evidence="1" type="ORF">CVLEPA_LOCUS7787</name>
</gene>
<evidence type="ECO:0000313" key="2">
    <source>
        <dbReference type="Proteomes" id="UP001642483"/>
    </source>
</evidence>
<dbReference type="Proteomes" id="UP001642483">
    <property type="component" value="Unassembled WGS sequence"/>
</dbReference>
<dbReference type="EMBL" id="CAWYQH010000046">
    <property type="protein sequence ID" value="CAK8677792.1"/>
    <property type="molecule type" value="Genomic_DNA"/>
</dbReference>
<dbReference type="SUPFAM" id="SSF55729">
    <property type="entry name" value="Acyl-CoA N-acyltransferases (Nat)"/>
    <property type="match status" value="1"/>
</dbReference>
<accession>A0ABP0FHI2</accession>
<keyword evidence="2" id="KW-1185">Reference proteome</keyword>
<organism evidence="1 2">
    <name type="scientific">Clavelina lepadiformis</name>
    <name type="common">Light-bulb sea squirt</name>
    <name type="synonym">Ascidia lepadiformis</name>
    <dbReference type="NCBI Taxonomy" id="159417"/>
    <lineage>
        <taxon>Eukaryota</taxon>
        <taxon>Metazoa</taxon>
        <taxon>Chordata</taxon>
        <taxon>Tunicata</taxon>
        <taxon>Ascidiacea</taxon>
        <taxon>Aplousobranchia</taxon>
        <taxon>Clavelinidae</taxon>
        <taxon>Clavelina</taxon>
    </lineage>
</organism>